<feature type="transmembrane region" description="Helical" evidence="5">
    <location>
        <begin position="445"/>
        <end position="465"/>
    </location>
</feature>
<evidence type="ECO:0000256" key="5">
    <source>
        <dbReference type="SAM" id="Phobius"/>
    </source>
</evidence>
<evidence type="ECO:0000256" key="1">
    <source>
        <dbReference type="ARBA" id="ARBA00004651"/>
    </source>
</evidence>
<name>A0ABP4B1G7_9ACTN</name>
<evidence type="ECO:0000313" key="8">
    <source>
        <dbReference type="Proteomes" id="UP001501578"/>
    </source>
</evidence>
<feature type="transmembrane region" description="Helical" evidence="5">
    <location>
        <begin position="347"/>
        <end position="366"/>
    </location>
</feature>
<feature type="transmembrane region" description="Helical" evidence="5">
    <location>
        <begin position="24"/>
        <end position="46"/>
    </location>
</feature>
<feature type="transmembrane region" description="Helical" evidence="5">
    <location>
        <begin position="147"/>
        <end position="169"/>
    </location>
</feature>
<feature type="transmembrane region" description="Helical" evidence="5">
    <location>
        <begin position="315"/>
        <end position="335"/>
    </location>
</feature>
<dbReference type="RefSeq" id="WP_343953025.1">
    <property type="nucleotide sequence ID" value="NZ_BAAAHQ010000035.1"/>
</dbReference>
<evidence type="ECO:0000259" key="6">
    <source>
        <dbReference type="PROSITE" id="PS50850"/>
    </source>
</evidence>
<dbReference type="PROSITE" id="PS50850">
    <property type="entry name" value="MFS"/>
    <property type="match status" value="1"/>
</dbReference>
<dbReference type="PANTHER" id="PTHR23501:SF154">
    <property type="entry name" value="MULTIDRUG-EFFLUX TRANSPORTER RV1634-RELATED"/>
    <property type="match status" value="1"/>
</dbReference>
<feature type="transmembrane region" description="Helical" evidence="5">
    <location>
        <begin position="282"/>
        <end position="303"/>
    </location>
</feature>
<sequence length="470" mass="48168">MTAPKTLGTPYQSPRIFGADHRTATIGILMVVTLIAFEGMSVGVVMPEVSKVLDAERLYGISFSAFLIASLFANVVAGLWSDRRGYRVPFVAGVVLFVIGMGLAGAATSGAVFVISRGVQGLGAGAAMVALYVVIARVYPAEVRPKVFAALSAAWVVPAMVGPAIAGLVADHAGWQWVFWGIIPIVVPALIMLVPVLTRPVSVDVEPSTGPRSRPGPMTVAATLAAGGAGLLLFGVELLFGTEGSAARPLEGTLATVAALAMLGFGLHRLLPPGALRFRRGLPTTVMMRGLYSAAFFGVNANIPRALSDVKDFDTTSAGLALTAGALGWSFGSYLQSRRESEPHRRMRFGGACVSAGVLVTLLSVVPGVSGWIAAPAWIVAGLGMGLAMTTVSVTALKQSPVEEQGANSASLSVTDMLGSALAIGIAGAVSNVIGYASASQVATGFLVIASMMACVALASVVLAGRTREA</sequence>
<comment type="caution">
    <text evidence="7">The sequence shown here is derived from an EMBL/GenBank/DDBJ whole genome shotgun (WGS) entry which is preliminary data.</text>
</comment>
<feature type="transmembrane region" description="Helical" evidence="5">
    <location>
        <begin position="92"/>
        <end position="115"/>
    </location>
</feature>
<dbReference type="EMBL" id="BAAAHQ010000035">
    <property type="protein sequence ID" value="GAA0942748.1"/>
    <property type="molecule type" value="Genomic_DNA"/>
</dbReference>
<dbReference type="Gene3D" id="1.20.1250.20">
    <property type="entry name" value="MFS general substrate transporter like domains"/>
    <property type="match status" value="1"/>
</dbReference>
<feature type="transmembrane region" description="Helical" evidence="5">
    <location>
        <begin position="372"/>
        <end position="397"/>
    </location>
</feature>
<dbReference type="Proteomes" id="UP001501578">
    <property type="component" value="Unassembled WGS sequence"/>
</dbReference>
<feature type="transmembrane region" description="Helical" evidence="5">
    <location>
        <begin position="418"/>
        <end position="439"/>
    </location>
</feature>
<keyword evidence="2 5" id="KW-0812">Transmembrane</keyword>
<organism evidence="7 8">
    <name type="scientific">Nonomuraea longicatena</name>
    <dbReference type="NCBI Taxonomy" id="83682"/>
    <lineage>
        <taxon>Bacteria</taxon>
        <taxon>Bacillati</taxon>
        <taxon>Actinomycetota</taxon>
        <taxon>Actinomycetes</taxon>
        <taxon>Streptosporangiales</taxon>
        <taxon>Streptosporangiaceae</taxon>
        <taxon>Nonomuraea</taxon>
    </lineage>
</organism>
<evidence type="ECO:0000313" key="7">
    <source>
        <dbReference type="EMBL" id="GAA0942748.1"/>
    </source>
</evidence>
<proteinExistence type="predicted"/>
<protein>
    <submittedName>
        <fullName evidence="7">MFS transporter</fullName>
    </submittedName>
</protein>
<accession>A0ABP4B1G7</accession>
<feature type="transmembrane region" description="Helical" evidence="5">
    <location>
        <begin position="175"/>
        <end position="197"/>
    </location>
</feature>
<feature type="transmembrane region" description="Helical" evidence="5">
    <location>
        <begin position="121"/>
        <end position="140"/>
    </location>
</feature>
<dbReference type="InterPro" id="IPR020846">
    <property type="entry name" value="MFS_dom"/>
</dbReference>
<dbReference type="InterPro" id="IPR036259">
    <property type="entry name" value="MFS_trans_sf"/>
</dbReference>
<keyword evidence="3 5" id="KW-1133">Transmembrane helix</keyword>
<reference evidence="8" key="1">
    <citation type="journal article" date="2019" name="Int. J. Syst. Evol. Microbiol.">
        <title>The Global Catalogue of Microorganisms (GCM) 10K type strain sequencing project: providing services to taxonomists for standard genome sequencing and annotation.</title>
        <authorList>
            <consortium name="The Broad Institute Genomics Platform"/>
            <consortium name="The Broad Institute Genome Sequencing Center for Infectious Disease"/>
            <person name="Wu L."/>
            <person name="Ma J."/>
        </authorList>
    </citation>
    <scope>NUCLEOTIDE SEQUENCE [LARGE SCALE GENOMIC DNA]</scope>
    <source>
        <strain evidence="8">JCM 11136</strain>
    </source>
</reference>
<evidence type="ECO:0000256" key="2">
    <source>
        <dbReference type="ARBA" id="ARBA00022692"/>
    </source>
</evidence>
<keyword evidence="8" id="KW-1185">Reference proteome</keyword>
<comment type="subcellular location">
    <subcellularLocation>
        <location evidence="1">Cell membrane</location>
        <topology evidence="1">Multi-pass membrane protein</topology>
    </subcellularLocation>
</comment>
<feature type="transmembrane region" description="Helical" evidence="5">
    <location>
        <begin position="58"/>
        <end position="80"/>
    </location>
</feature>
<dbReference type="SUPFAM" id="SSF103473">
    <property type="entry name" value="MFS general substrate transporter"/>
    <property type="match status" value="1"/>
</dbReference>
<feature type="domain" description="Major facilitator superfamily (MFS) profile" evidence="6">
    <location>
        <begin position="24"/>
        <end position="468"/>
    </location>
</feature>
<dbReference type="PANTHER" id="PTHR23501">
    <property type="entry name" value="MAJOR FACILITATOR SUPERFAMILY"/>
    <property type="match status" value="1"/>
</dbReference>
<dbReference type="PRINTS" id="PR01036">
    <property type="entry name" value="TCRTETB"/>
</dbReference>
<feature type="transmembrane region" description="Helical" evidence="5">
    <location>
        <begin position="252"/>
        <end position="270"/>
    </location>
</feature>
<evidence type="ECO:0000256" key="3">
    <source>
        <dbReference type="ARBA" id="ARBA00022989"/>
    </source>
</evidence>
<dbReference type="Pfam" id="PF07690">
    <property type="entry name" value="MFS_1"/>
    <property type="match status" value="1"/>
</dbReference>
<evidence type="ECO:0000256" key="4">
    <source>
        <dbReference type="ARBA" id="ARBA00023136"/>
    </source>
</evidence>
<gene>
    <name evidence="7" type="ORF">GCM10009560_55530</name>
</gene>
<keyword evidence="4 5" id="KW-0472">Membrane</keyword>
<dbReference type="InterPro" id="IPR011701">
    <property type="entry name" value="MFS"/>
</dbReference>
<feature type="transmembrane region" description="Helical" evidence="5">
    <location>
        <begin position="218"/>
        <end position="240"/>
    </location>
</feature>